<dbReference type="SUPFAM" id="SSF53720">
    <property type="entry name" value="ALDH-like"/>
    <property type="match status" value="1"/>
</dbReference>
<dbReference type="AlphaFoldDB" id="A0A0W8FMU8"/>
<organism evidence="3">
    <name type="scientific">hydrocarbon metagenome</name>
    <dbReference type="NCBI Taxonomy" id="938273"/>
    <lineage>
        <taxon>unclassified sequences</taxon>
        <taxon>metagenomes</taxon>
        <taxon>ecological metagenomes</taxon>
    </lineage>
</organism>
<sequence>MSSQASNTAKRLEVVEEVSISKKEVTICTNPATGEVIAEYAVHSVEDVINAVKNARRVQPAWQALPLKDKTQYVMKFAEYIQKHSSEIAEIISKDNGKTLCDAMVAEVAPAALATGYYCKNAARFLKDRKLGMGNIMLMYKRSRIVRVPFGVVGIISPWNYPFAIPYSEVVMGLLAGNTVILKAASETQVVGHVLKECVEYAGLPDHVFTYINMPGSKAGDAFIDAGVDKLFFTGSVPIGKYLMKKASEKLTPLVLELGGNDAMIVCDDADLYRAACGAVWAGMQNAGQSCGGVERIYVDKKVYHEFLAILKEKVEGLRVGEGQCLASDIGAMTTRKQMMTVQEHIDDALAKGAKIFAQSQVSQNSKGNFIPCTVLIDVNHDMLVMKDETFGPVVGVMQFETIDEAIALANDSNLGLNGSVWSQNRRKARQIARRIMAGGVMINDHLMSHGLAETPWGGFKETGIGRTHGDVGFAEMTQPQVIVDDILSTMPFIRRNFWWHPFEKIQYDGMKGMIDTFHGKGFWERFVGFNKLSKAFYGSFVKK</sequence>
<evidence type="ECO:0000256" key="1">
    <source>
        <dbReference type="ARBA" id="ARBA00023002"/>
    </source>
</evidence>
<dbReference type="GO" id="GO:0004029">
    <property type="term" value="F:aldehyde dehydrogenase (NAD+) activity"/>
    <property type="evidence" value="ECO:0007669"/>
    <property type="project" value="UniProtKB-EC"/>
</dbReference>
<protein>
    <submittedName>
        <fullName evidence="3">Aldehyde dehydrogenase</fullName>
        <ecNumber evidence="3">1.2.1.3</ecNumber>
    </submittedName>
</protein>
<dbReference type="Gene3D" id="3.40.605.10">
    <property type="entry name" value="Aldehyde Dehydrogenase, Chain A, domain 1"/>
    <property type="match status" value="1"/>
</dbReference>
<dbReference type="InterPro" id="IPR016162">
    <property type="entry name" value="Ald_DH_N"/>
</dbReference>
<dbReference type="Pfam" id="PF00171">
    <property type="entry name" value="Aldedh"/>
    <property type="match status" value="1"/>
</dbReference>
<dbReference type="FunFam" id="3.40.309.10:FF:000009">
    <property type="entry name" value="Aldehyde dehydrogenase A"/>
    <property type="match status" value="1"/>
</dbReference>
<comment type="caution">
    <text evidence="3">The sequence shown here is derived from an EMBL/GenBank/DDBJ whole genome shotgun (WGS) entry which is preliminary data.</text>
</comment>
<dbReference type="InterPro" id="IPR016161">
    <property type="entry name" value="Ald_DH/histidinol_DH"/>
</dbReference>
<dbReference type="InterPro" id="IPR029510">
    <property type="entry name" value="Ald_DH_CS_GLU"/>
</dbReference>
<evidence type="ECO:0000313" key="3">
    <source>
        <dbReference type="EMBL" id="KUG22148.1"/>
    </source>
</evidence>
<accession>A0A0W8FMU8</accession>
<feature type="domain" description="Aldehyde dehydrogenase" evidence="2">
    <location>
        <begin position="26"/>
        <end position="482"/>
    </location>
</feature>
<keyword evidence="1 3" id="KW-0560">Oxidoreductase</keyword>
<evidence type="ECO:0000259" key="2">
    <source>
        <dbReference type="Pfam" id="PF00171"/>
    </source>
</evidence>
<dbReference type="CDD" id="cd07099">
    <property type="entry name" value="ALDH_DDALDH"/>
    <property type="match status" value="1"/>
</dbReference>
<dbReference type="PANTHER" id="PTHR11699">
    <property type="entry name" value="ALDEHYDE DEHYDROGENASE-RELATED"/>
    <property type="match status" value="1"/>
</dbReference>
<dbReference type="InterPro" id="IPR016163">
    <property type="entry name" value="Ald_DH_C"/>
</dbReference>
<reference evidence="3" key="1">
    <citation type="journal article" date="2015" name="Proc. Natl. Acad. Sci. U.S.A.">
        <title>Networks of energetic and metabolic interactions define dynamics in microbial communities.</title>
        <authorList>
            <person name="Embree M."/>
            <person name="Liu J.K."/>
            <person name="Al-Bassam M.M."/>
            <person name="Zengler K."/>
        </authorList>
    </citation>
    <scope>NUCLEOTIDE SEQUENCE</scope>
</reference>
<dbReference type="EC" id="1.2.1.3" evidence="3"/>
<dbReference type="PROSITE" id="PS00687">
    <property type="entry name" value="ALDEHYDE_DEHYDR_GLU"/>
    <property type="match status" value="1"/>
</dbReference>
<dbReference type="EMBL" id="LNQE01000984">
    <property type="protein sequence ID" value="KUG22148.1"/>
    <property type="molecule type" value="Genomic_DNA"/>
</dbReference>
<name>A0A0W8FMU8_9ZZZZ</name>
<dbReference type="Gene3D" id="3.40.309.10">
    <property type="entry name" value="Aldehyde Dehydrogenase, Chain A, domain 2"/>
    <property type="match status" value="1"/>
</dbReference>
<dbReference type="InterPro" id="IPR015590">
    <property type="entry name" value="Aldehyde_DH_dom"/>
</dbReference>
<gene>
    <name evidence="3" type="ORF">ASZ90_008072</name>
</gene>
<proteinExistence type="predicted"/>